<dbReference type="InterPro" id="IPR052529">
    <property type="entry name" value="Bact_Transport_Assoc"/>
</dbReference>
<name>A0A133KYT9_HEYCO</name>
<feature type="transmembrane region" description="Helical" evidence="1">
    <location>
        <begin position="248"/>
        <end position="269"/>
    </location>
</feature>
<keyword evidence="1" id="KW-1133">Transmembrane helix</keyword>
<sequence length="422" mass="48498">MVSGNWLFHILLYEATEKRVIYPPNRQKQKRSVAMAEWAPIREKRRNPAIDILRGFSLFGILMVNMLSFLSPYLYINPYDWFKAEDRAIVTWIEVFFQSSFYPIFAFLFGYGLMVQKQRAERAGVEVYQFLFRRLSVLLVLGLAHAWLIWPGDILAAYAVFGMMLLPFLKLGGKVLMFGGAALFFIPHLLISFYLMVMAIRSPDASLLYTDWRNATASLQVYANGSFIDITKRRWLDWYAVYGPPGTWHAFLSVFPLMMAGAGVCREGWLTKRRIPAKKWLLFFCCCFAFGLFCKLLPVIVAPILPFLYIRETIGGVILSGAYVALIELCVKHRLADFLRPVAMAGRMSLSNYISQSGLASLIFYAYGLGLYGKLSVSSGVLLVVLLFLMQVLVSDIWLHRFRYGPLEWGWRRLSYRNDKKE</sequence>
<feature type="transmembrane region" description="Helical" evidence="1">
    <location>
        <begin position="281"/>
        <end position="308"/>
    </location>
</feature>
<feature type="domain" description="DUF418" evidence="2">
    <location>
        <begin position="265"/>
        <end position="417"/>
    </location>
</feature>
<feature type="transmembrane region" description="Helical" evidence="1">
    <location>
        <begin position="379"/>
        <end position="399"/>
    </location>
</feature>
<dbReference type="AlphaFoldDB" id="A0A133KYT9"/>
<dbReference type="Pfam" id="PF04235">
    <property type="entry name" value="DUF418"/>
    <property type="match status" value="1"/>
</dbReference>
<dbReference type="PANTHER" id="PTHR30590:SF2">
    <property type="entry name" value="INNER MEMBRANE PROTEIN"/>
    <property type="match status" value="1"/>
</dbReference>
<keyword evidence="1" id="KW-0812">Transmembrane</keyword>
<feature type="transmembrane region" description="Helical" evidence="1">
    <location>
        <begin position="352"/>
        <end position="373"/>
    </location>
</feature>
<feature type="transmembrane region" description="Helical" evidence="1">
    <location>
        <begin position="178"/>
        <end position="200"/>
    </location>
</feature>
<feature type="transmembrane region" description="Helical" evidence="1">
    <location>
        <begin position="154"/>
        <end position="171"/>
    </location>
</feature>
<organism evidence="3 4">
    <name type="scientific">Heyndrickxia coagulans</name>
    <name type="common">Weizmannia coagulans</name>
    <dbReference type="NCBI Taxonomy" id="1398"/>
    <lineage>
        <taxon>Bacteria</taxon>
        <taxon>Bacillati</taxon>
        <taxon>Bacillota</taxon>
        <taxon>Bacilli</taxon>
        <taxon>Bacillales</taxon>
        <taxon>Bacillaceae</taxon>
        <taxon>Heyndrickxia</taxon>
    </lineage>
</organism>
<dbReference type="EMBL" id="LRPN01000026">
    <property type="protein sequence ID" value="KWZ84813.1"/>
    <property type="molecule type" value="Genomic_DNA"/>
</dbReference>
<comment type="caution">
    <text evidence="3">The sequence shown here is derived from an EMBL/GenBank/DDBJ whole genome shotgun (WGS) entry which is preliminary data.</text>
</comment>
<accession>A0A133KYT9</accession>
<feature type="transmembrane region" description="Helical" evidence="1">
    <location>
        <begin position="95"/>
        <end position="115"/>
    </location>
</feature>
<proteinExistence type="predicted"/>
<evidence type="ECO:0000313" key="3">
    <source>
        <dbReference type="EMBL" id="KWZ84813.1"/>
    </source>
</evidence>
<evidence type="ECO:0000256" key="1">
    <source>
        <dbReference type="SAM" id="Phobius"/>
    </source>
</evidence>
<keyword evidence="1" id="KW-0472">Membrane</keyword>
<evidence type="ECO:0000259" key="2">
    <source>
        <dbReference type="Pfam" id="PF04235"/>
    </source>
</evidence>
<dbReference type="Proteomes" id="UP000070376">
    <property type="component" value="Unassembled WGS sequence"/>
</dbReference>
<dbReference type="InterPro" id="IPR007349">
    <property type="entry name" value="DUF418"/>
</dbReference>
<reference evidence="4" key="1">
    <citation type="submission" date="2016-01" db="EMBL/GenBank/DDBJ databases">
        <authorList>
            <person name="Mitreva M."/>
            <person name="Pepin K.H."/>
            <person name="Mihindukulasuriya K.A."/>
            <person name="Fulton R."/>
            <person name="Fronick C."/>
            <person name="O'Laughlin M."/>
            <person name="Miner T."/>
            <person name="Herter B."/>
            <person name="Rosa B.A."/>
            <person name="Cordes M."/>
            <person name="Tomlinson C."/>
            <person name="Wollam A."/>
            <person name="Palsikar V.B."/>
            <person name="Mardis E.R."/>
            <person name="Wilson R.K."/>
        </authorList>
    </citation>
    <scope>NUCLEOTIDE SEQUENCE [LARGE SCALE GENOMIC DNA]</scope>
    <source>
        <strain evidence="4">GED7749B</strain>
    </source>
</reference>
<evidence type="ECO:0000313" key="4">
    <source>
        <dbReference type="Proteomes" id="UP000070376"/>
    </source>
</evidence>
<gene>
    <name evidence="3" type="ORF">HMPREF3213_00731</name>
</gene>
<feature type="transmembrane region" description="Helical" evidence="1">
    <location>
        <begin position="314"/>
        <end position="331"/>
    </location>
</feature>
<protein>
    <recommendedName>
        <fullName evidence="2">DUF418 domain-containing protein</fullName>
    </recommendedName>
</protein>
<feature type="transmembrane region" description="Helical" evidence="1">
    <location>
        <begin position="52"/>
        <end position="75"/>
    </location>
</feature>
<feature type="transmembrane region" description="Helical" evidence="1">
    <location>
        <begin position="127"/>
        <end position="148"/>
    </location>
</feature>
<dbReference type="PATRIC" id="fig|1398.22.peg.732"/>
<dbReference type="PANTHER" id="PTHR30590">
    <property type="entry name" value="INNER MEMBRANE PROTEIN"/>
    <property type="match status" value="1"/>
</dbReference>